<name>A0A7G9FRR8_9FIRM</name>
<evidence type="ECO:0000313" key="2">
    <source>
        <dbReference type="Proteomes" id="UP000515981"/>
    </source>
</evidence>
<organism evidence="1 2">
    <name type="scientific">Simiaoa sunii</name>
    <dbReference type="NCBI Taxonomy" id="2763672"/>
    <lineage>
        <taxon>Bacteria</taxon>
        <taxon>Bacillati</taxon>
        <taxon>Bacillota</taxon>
        <taxon>Clostridia</taxon>
        <taxon>Lachnospirales</taxon>
        <taxon>Lachnospiraceae</taxon>
        <taxon>Simiaoa</taxon>
    </lineage>
</organism>
<dbReference type="KEGG" id="ssun:H9Q77_08875"/>
<dbReference type="Proteomes" id="UP000515981">
    <property type="component" value="Chromosome"/>
</dbReference>
<reference evidence="1 2" key="1">
    <citation type="submission" date="2020-08" db="EMBL/GenBank/DDBJ databases">
        <authorList>
            <person name="Liu C."/>
            <person name="Sun Q."/>
        </authorList>
    </citation>
    <scope>NUCLEOTIDE SEQUENCE [LARGE SCALE GENOMIC DNA]</scope>
    <source>
        <strain evidence="1 2">NSJ-8</strain>
    </source>
</reference>
<accession>A0A7G9FRR8</accession>
<keyword evidence="2" id="KW-1185">Reference proteome</keyword>
<sequence length="159" mass="19417">MNLPENDYQILKLTTRFYEEHPDPPYHEILKKNQRAYNCLLFQSHYDYYICVPYRSEISHPYSFKFKKTQRSKTHRSGLDYTKIVIITKSEYIDTKDALIDKDEFKETIKYLDRIKEEAMTFVEEYVQHVSGSRKMDPREFKRRYTYSPLIYFHQELGI</sequence>
<dbReference type="RefSeq" id="WP_249325218.1">
    <property type="nucleotide sequence ID" value="NZ_CP060633.1"/>
</dbReference>
<evidence type="ECO:0000313" key="1">
    <source>
        <dbReference type="EMBL" id="QNM01250.1"/>
    </source>
</evidence>
<dbReference type="EMBL" id="CP060633">
    <property type="protein sequence ID" value="QNM01250.1"/>
    <property type="molecule type" value="Genomic_DNA"/>
</dbReference>
<dbReference type="AlphaFoldDB" id="A0A7G9FRR8"/>
<dbReference type="NCBIfam" id="NF047358">
    <property type="entry name" value="TenpIN"/>
    <property type="match status" value="1"/>
</dbReference>
<dbReference type="CDD" id="cd17493">
    <property type="entry name" value="toxin_TenpN"/>
    <property type="match status" value="1"/>
</dbReference>
<proteinExistence type="predicted"/>
<gene>
    <name evidence="1" type="ORF">H9Q77_08875</name>
</gene>
<dbReference type="InterPro" id="IPR049929">
    <property type="entry name" value="TenpN-like"/>
</dbReference>
<protein>
    <submittedName>
        <fullName evidence="1">Uncharacterized protein</fullName>
    </submittedName>
</protein>